<reference evidence="4" key="2">
    <citation type="journal article" date="2021" name="Genome Biol. Evol.">
        <title>Developing a high-quality reference genome for a parasitic bivalve with doubly uniparental inheritance (Bivalvia: Unionida).</title>
        <authorList>
            <person name="Smith C.H."/>
        </authorList>
    </citation>
    <scope>NUCLEOTIDE SEQUENCE</scope>
    <source>
        <strain evidence="4">CHS0354</strain>
        <tissue evidence="4">Mantle</tissue>
    </source>
</reference>
<gene>
    <name evidence="4" type="ORF">CHS0354_010396</name>
</gene>
<evidence type="ECO:0000313" key="4">
    <source>
        <dbReference type="EMBL" id="KAK3608537.1"/>
    </source>
</evidence>
<dbReference type="Gene3D" id="2.60.40.790">
    <property type="match status" value="2"/>
</dbReference>
<dbReference type="AlphaFoldDB" id="A0AAE0WCI7"/>
<dbReference type="PRINTS" id="PR00299">
    <property type="entry name" value="ACRYSTALLIN"/>
</dbReference>
<dbReference type="Proteomes" id="UP001195483">
    <property type="component" value="Unassembled WGS sequence"/>
</dbReference>
<keyword evidence="5" id="KW-1185">Reference proteome</keyword>
<evidence type="ECO:0000259" key="3">
    <source>
        <dbReference type="PROSITE" id="PS01031"/>
    </source>
</evidence>
<reference evidence="4" key="1">
    <citation type="journal article" date="2021" name="Genome Biol. Evol.">
        <title>A High-Quality Reference Genome for a Parasitic Bivalve with Doubly Uniparental Inheritance (Bivalvia: Unionida).</title>
        <authorList>
            <person name="Smith C.H."/>
        </authorList>
    </citation>
    <scope>NUCLEOTIDE SEQUENCE</scope>
    <source>
        <strain evidence="4">CHS0354</strain>
    </source>
</reference>
<evidence type="ECO:0000256" key="1">
    <source>
        <dbReference type="PROSITE-ProRule" id="PRU00285"/>
    </source>
</evidence>
<dbReference type="InterPro" id="IPR008978">
    <property type="entry name" value="HSP20-like_chaperone"/>
</dbReference>
<name>A0AAE0WCI7_9BIVA</name>
<dbReference type="InterPro" id="IPR001436">
    <property type="entry name" value="Alpha-crystallin/sHSP_animal"/>
</dbReference>
<dbReference type="PROSITE" id="PS01031">
    <property type="entry name" value="SHSP"/>
    <property type="match status" value="2"/>
</dbReference>
<comment type="similarity">
    <text evidence="1 2">Belongs to the small heat shock protein (HSP20) family.</text>
</comment>
<sequence length="326" mass="37672">MAQFRSELHIPVKRDDMDFQERQIKVWEDMETRMERRRKEWDDEFEKIRNEFFHLKPGLAERRASTIGLDKIDSLKTVYEQDAQGNQRFKVRFDVSEFKPEEIQVKVQENKVIVYARQEVHSNKSSVSREYSRQVDIPTNVDQERLNCILSKDGILTVDGPVLGTQLAIKKTMLPIQEAIHEPSERTLQVATPVKNPIITEPDGTRKLRLTVDTGEFKPDEIVVKTLEKKLVVHAEHVEKSEGRTMHKEFNKEYELPDSVDQSAITAYIGDEGKLIIEAPLKPVSPKRYSITQSQDVKKVVVTKESTITINDGNSRPIVTISVHRR</sequence>
<dbReference type="GO" id="GO:0042026">
    <property type="term" value="P:protein refolding"/>
    <property type="evidence" value="ECO:0007669"/>
    <property type="project" value="TreeGrafter"/>
</dbReference>
<dbReference type="GO" id="GO:0009408">
    <property type="term" value="P:response to heat"/>
    <property type="evidence" value="ECO:0007669"/>
    <property type="project" value="TreeGrafter"/>
</dbReference>
<evidence type="ECO:0000313" key="5">
    <source>
        <dbReference type="Proteomes" id="UP001195483"/>
    </source>
</evidence>
<comment type="caution">
    <text evidence="4">The sequence shown here is derived from an EMBL/GenBank/DDBJ whole genome shotgun (WGS) entry which is preliminary data.</text>
</comment>
<dbReference type="GO" id="GO:0051082">
    <property type="term" value="F:unfolded protein binding"/>
    <property type="evidence" value="ECO:0007669"/>
    <property type="project" value="TreeGrafter"/>
</dbReference>
<dbReference type="EMBL" id="JAEAOA010000646">
    <property type="protein sequence ID" value="KAK3608537.1"/>
    <property type="molecule type" value="Genomic_DNA"/>
</dbReference>
<dbReference type="GO" id="GO:0005634">
    <property type="term" value="C:nucleus"/>
    <property type="evidence" value="ECO:0007669"/>
    <property type="project" value="TreeGrafter"/>
</dbReference>
<organism evidence="4 5">
    <name type="scientific">Potamilus streckersoni</name>
    <dbReference type="NCBI Taxonomy" id="2493646"/>
    <lineage>
        <taxon>Eukaryota</taxon>
        <taxon>Metazoa</taxon>
        <taxon>Spiralia</taxon>
        <taxon>Lophotrochozoa</taxon>
        <taxon>Mollusca</taxon>
        <taxon>Bivalvia</taxon>
        <taxon>Autobranchia</taxon>
        <taxon>Heteroconchia</taxon>
        <taxon>Palaeoheterodonta</taxon>
        <taxon>Unionida</taxon>
        <taxon>Unionoidea</taxon>
        <taxon>Unionidae</taxon>
        <taxon>Ambleminae</taxon>
        <taxon>Lampsilini</taxon>
        <taxon>Potamilus</taxon>
    </lineage>
</organism>
<reference evidence="4" key="3">
    <citation type="submission" date="2023-05" db="EMBL/GenBank/DDBJ databases">
        <authorList>
            <person name="Smith C.H."/>
        </authorList>
    </citation>
    <scope>NUCLEOTIDE SEQUENCE</scope>
    <source>
        <strain evidence="4">CHS0354</strain>
        <tissue evidence="4">Mantle</tissue>
    </source>
</reference>
<dbReference type="CDD" id="cd06526">
    <property type="entry name" value="metazoan_ACD"/>
    <property type="match status" value="2"/>
</dbReference>
<accession>A0AAE0WCI7</accession>
<dbReference type="PANTHER" id="PTHR45640">
    <property type="entry name" value="HEAT SHOCK PROTEIN HSP-12.2-RELATED"/>
    <property type="match status" value="1"/>
</dbReference>
<protein>
    <recommendedName>
        <fullName evidence="3">SHSP domain-containing protein</fullName>
    </recommendedName>
</protein>
<dbReference type="GO" id="GO:0005737">
    <property type="term" value="C:cytoplasm"/>
    <property type="evidence" value="ECO:0007669"/>
    <property type="project" value="TreeGrafter"/>
</dbReference>
<dbReference type="PANTHER" id="PTHR45640:SF26">
    <property type="entry name" value="RE23625P"/>
    <property type="match status" value="1"/>
</dbReference>
<evidence type="ECO:0000256" key="2">
    <source>
        <dbReference type="RuleBase" id="RU003616"/>
    </source>
</evidence>
<feature type="domain" description="SHSP" evidence="3">
    <location>
        <begin position="70"/>
        <end position="179"/>
    </location>
</feature>
<feature type="domain" description="SHSP" evidence="3">
    <location>
        <begin position="189"/>
        <end position="294"/>
    </location>
</feature>
<proteinExistence type="inferred from homology"/>
<dbReference type="InterPro" id="IPR002068">
    <property type="entry name" value="A-crystallin/Hsp20_dom"/>
</dbReference>
<dbReference type="Pfam" id="PF00011">
    <property type="entry name" value="HSP20"/>
    <property type="match status" value="2"/>
</dbReference>
<dbReference type="SUPFAM" id="SSF49764">
    <property type="entry name" value="HSP20-like chaperones"/>
    <property type="match status" value="2"/>
</dbReference>